<evidence type="ECO:0000256" key="5">
    <source>
        <dbReference type="SAM" id="Phobius"/>
    </source>
</evidence>
<dbReference type="InterPro" id="IPR051459">
    <property type="entry name" value="Cytochrome_c-type_DH"/>
</dbReference>
<dbReference type="GO" id="GO:0020037">
    <property type="term" value="F:heme binding"/>
    <property type="evidence" value="ECO:0007669"/>
    <property type="project" value="InterPro"/>
</dbReference>
<proteinExistence type="predicted"/>
<keyword evidence="3 4" id="KW-0408">Iron</keyword>
<name>A0A512RJ33_9BACT</name>
<keyword evidence="8" id="KW-1185">Reference proteome</keyword>
<dbReference type="GO" id="GO:0046872">
    <property type="term" value="F:metal ion binding"/>
    <property type="evidence" value="ECO:0007669"/>
    <property type="project" value="UniProtKB-KW"/>
</dbReference>
<evidence type="ECO:0000256" key="4">
    <source>
        <dbReference type="PROSITE-ProRule" id="PRU00433"/>
    </source>
</evidence>
<dbReference type="SUPFAM" id="SSF46626">
    <property type="entry name" value="Cytochrome c"/>
    <property type="match status" value="2"/>
</dbReference>
<dbReference type="InterPro" id="IPR009056">
    <property type="entry name" value="Cyt_c-like_dom"/>
</dbReference>
<keyword evidence="5" id="KW-0472">Membrane</keyword>
<keyword evidence="5" id="KW-1133">Transmembrane helix</keyword>
<keyword evidence="1 4" id="KW-0349">Heme</keyword>
<feature type="domain" description="Cytochrome c" evidence="6">
    <location>
        <begin position="53"/>
        <end position="152"/>
    </location>
</feature>
<dbReference type="Gene3D" id="1.10.760.10">
    <property type="entry name" value="Cytochrome c-like domain"/>
    <property type="match status" value="2"/>
</dbReference>
<dbReference type="Pfam" id="PF00034">
    <property type="entry name" value="Cytochrom_C"/>
    <property type="match status" value="2"/>
</dbReference>
<dbReference type="PANTHER" id="PTHR35008:SF4">
    <property type="entry name" value="BLL4482 PROTEIN"/>
    <property type="match status" value="1"/>
</dbReference>
<dbReference type="EMBL" id="BKAU01000001">
    <property type="protein sequence ID" value="GEP95695.1"/>
    <property type="molecule type" value="Genomic_DNA"/>
</dbReference>
<protein>
    <recommendedName>
        <fullName evidence="6">Cytochrome c domain-containing protein</fullName>
    </recommendedName>
</protein>
<sequence>MLRKILKWTSGVIGVLLAALAIFYFVMRMRVNGKRDKIYDVEVRMIDIPSDSATIAYGAHIYAIKGCSDCHGANLGGKVFLDDPMIGLLAAANLTKGKGGIAKDYSDRDWLRAMRHGLRKDGRSLLVMPSYEFCQFDDHDMASLIAFCKSQPAVDNELPVFHLGPLGTVLAGLGQLPLIPAEKIDHHMKQTAKVERAVTARYGQYLAASCSGCHKPDYKGGDSPIPGGTPVADISATGNVGKWTLQQFVTALRTGNTPEGKQLKNEDMPWKMTNNYTDEELHALFLYLKSI</sequence>
<organism evidence="7 8">
    <name type="scientific">Chitinophaga cymbidii</name>
    <dbReference type="NCBI Taxonomy" id="1096750"/>
    <lineage>
        <taxon>Bacteria</taxon>
        <taxon>Pseudomonadati</taxon>
        <taxon>Bacteroidota</taxon>
        <taxon>Chitinophagia</taxon>
        <taxon>Chitinophagales</taxon>
        <taxon>Chitinophagaceae</taxon>
        <taxon>Chitinophaga</taxon>
    </lineage>
</organism>
<evidence type="ECO:0000256" key="2">
    <source>
        <dbReference type="ARBA" id="ARBA00022723"/>
    </source>
</evidence>
<evidence type="ECO:0000313" key="8">
    <source>
        <dbReference type="Proteomes" id="UP000321436"/>
    </source>
</evidence>
<keyword evidence="2 4" id="KW-0479">Metal-binding</keyword>
<reference evidence="7 8" key="1">
    <citation type="submission" date="2019-07" db="EMBL/GenBank/DDBJ databases">
        <title>Whole genome shotgun sequence of Chitinophaga cymbidii NBRC 109752.</title>
        <authorList>
            <person name="Hosoyama A."/>
            <person name="Uohara A."/>
            <person name="Ohji S."/>
            <person name="Ichikawa N."/>
        </authorList>
    </citation>
    <scope>NUCLEOTIDE SEQUENCE [LARGE SCALE GENOMIC DNA]</scope>
    <source>
        <strain evidence="7 8">NBRC 109752</strain>
    </source>
</reference>
<dbReference type="PANTHER" id="PTHR35008">
    <property type="entry name" value="BLL4482 PROTEIN-RELATED"/>
    <property type="match status" value="1"/>
</dbReference>
<feature type="domain" description="Cytochrome c" evidence="6">
    <location>
        <begin position="197"/>
        <end position="291"/>
    </location>
</feature>
<evidence type="ECO:0000313" key="7">
    <source>
        <dbReference type="EMBL" id="GEP95695.1"/>
    </source>
</evidence>
<evidence type="ECO:0000256" key="3">
    <source>
        <dbReference type="ARBA" id="ARBA00023004"/>
    </source>
</evidence>
<gene>
    <name evidence="7" type="ORF">CCY01nite_19550</name>
</gene>
<dbReference type="GO" id="GO:0009055">
    <property type="term" value="F:electron transfer activity"/>
    <property type="evidence" value="ECO:0007669"/>
    <property type="project" value="InterPro"/>
</dbReference>
<dbReference type="OrthoDB" id="9809720at2"/>
<keyword evidence="5" id="KW-0812">Transmembrane</keyword>
<evidence type="ECO:0000259" key="6">
    <source>
        <dbReference type="PROSITE" id="PS51007"/>
    </source>
</evidence>
<feature type="transmembrane region" description="Helical" evidence="5">
    <location>
        <begin position="6"/>
        <end position="27"/>
    </location>
</feature>
<dbReference type="Proteomes" id="UP000321436">
    <property type="component" value="Unassembled WGS sequence"/>
</dbReference>
<dbReference type="RefSeq" id="WP_146860158.1">
    <property type="nucleotide sequence ID" value="NZ_BKAU01000001.1"/>
</dbReference>
<accession>A0A512RJ33</accession>
<dbReference type="AlphaFoldDB" id="A0A512RJ33"/>
<dbReference type="InterPro" id="IPR036909">
    <property type="entry name" value="Cyt_c-like_dom_sf"/>
</dbReference>
<dbReference type="PROSITE" id="PS51007">
    <property type="entry name" value="CYTC"/>
    <property type="match status" value="2"/>
</dbReference>
<comment type="caution">
    <text evidence="7">The sequence shown here is derived from an EMBL/GenBank/DDBJ whole genome shotgun (WGS) entry which is preliminary data.</text>
</comment>
<evidence type="ECO:0000256" key="1">
    <source>
        <dbReference type="ARBA" id="ARBA00022617"/>
    </source>
</evidence>